<comment type="caution">
    <text evidence="1">The sequence shown here is derived from an EMBL/GenBank/DDBJ whole genome shotgun (WGS) entry which is preliminary data.</text>
</comment>
<dbReference type="Proteomes" id="UP000672934">
    <property type="component" value="Unassembled WGS sequence"/>
</dbReference>
<proteinExistence type="predicted"/>
<gene>
    <name evidence="1" type="ORF">LMG31506_04608</name>
</gene>
<accession>A0A916MZI0</accession>
<evidence type="ECO:0000313" key="1">
    <source>
        <dbReference type="EMBL" id="CAG2152406.1"/>
    </source>
</evidence>
<keyword evidence="2" id="KW-1185">Reference proteome</keyword>
<sequence length="46" mass="5104">MGVQMPVAEQLAVKGGNNSTGGAVFLYRRLPFSNARRRGRRQPPDF</sequence>
<organism evidence="1 2">
    <name type="scientific">Cupriavidus yeoncheonensis</name>
    <dbReference type="NCBI Taxonomy" id="1462994"/>
    <lineage>
        <taxon>Bacteria</taxon>
        <taxon>Pseudomonadati</taxon>
        <taxon>Pseudomonadota</taxon>
        <taxon>Betaproteobacteria</taxon>
        <taxon>Burkholderiales</taxon>
        <taxon>Burkholderiaceae</taxon>
        <taxon>Cupriavidus</taxon>
    </lineage>
</organism>
<protein>
    <submittedName>
        <fullName evidence="1">Uncharacterized protein</fullName>
    </submittedName>
</protein>
<name>A0A916MZI0_9BURK</name>
<reference evidence="1" key="1">
    <citation type="submission" date="2021-03" db="EMBL/GenBank/DDBJ databases">
        <authorList>
            <person name="Peeters C."/>
        </authorList>
    </citation>
    <scope>NUCLEOTIDE SEQUENCE</scope>
    <source>
        <strain evidence="1">LMG 31506</strain>
    </source>
</reference>
<dbReference type="EMBL" id="CAJPUY010000018">
    <property type="protein sequence ID" value="CAG2152406.1"/>
    <property type="molecule type" value="Genomic_DNA"/>
</dbReference>
<evidence type="ECO:0000313" key="2">
    <source>
        <dbReference type="Proteomes" id="UP000672934"/>
    </source>
</evidence>
<dbReference type="AlphaFoldDB" id="A0A916MZI0"/>